<dbReference type="EMBL" id="BSNE01000014">
    <property type="protein sequence ID" value="GLQ03636.1"/>
    <property type="molecule type" value="Genomic_DNA"/>
</dbReference>
<dbReference type="Gene3D" id="3.90.1140.10">
    <property type="entry name" value="Cyclic phosphodiesterase"/>
    <property type="match status" value="1"/>
</dbReference>
<evidence type="ECO:0000313" key="2">
    <source>
        <dbReference type="EMBL" id="GLQ03636.1"/>
    </source>
</evidence>
<feature type="chain" id="PRO_5041411832" evidence="1">
    <location>
        <begin position="41"/>
        <end position="243"/>
    </location>
</feature>
<dbReference type="AlphaFoldDB" id="A0AA37W5A7"/>
<evidence type="ECO:0000313" key="3">
    <source>
        <dbReference type="Proteomes" id="UP001161408"/>
    </source>
</evidence>
<dbReference type="Proteomes" id="UP001161408">
    <property type="component" value="Unassembled WGS sequence"/>
</dbReference>
<dbReference type="Pfam" id="PF13563">
    <property type="entry name" value="2_5_RNA_ligase2"/>
    <property type="match status" value="1"/>
</dbReference>
<dbReference type="InterPro" id="IPR009097">
    <property type="entry name" value="Cyclic_Pdiesterase"/>
</dbReference>
<proteinExistence type="predicted"/>
<accession>A0AA37W5A7</accession>
<evidence type="ECO:0000256" key="1">
    <source>
        <dbReference type="SAM" id="SignalP"/>
    </source>
</evidence>
<gene>
    <name evidence="2" type="ORF">GCM10007914_25170</name>
</gene>
<keyword evidence="1" id="KW-0732">Signal</keyword>
<reference evidence="2" key="1">
    <citation type="journal article" date="2014" name="Int. J. Syst. Evol. Microbiol.">
        <title>Complete genome sequence of Corynebacterium casei LMG S-19264T (=DSM 44701T), isolated from a smear-ripened cheese.</title>
        <authorList>
            <consortium name="US DOE Joint Genome Institute (JGI-PGF)"/>
            <person name="Walter F."/>
            <person name="Albersmeier A."/>
            <person name="Kalinowski J."/>
            <person name="Ruckert C."/>
        </authorList>
    </citation>
    <scope>NUCLEOTIDE SEQUENCE</scope>
    <source>
        <strain evidence="2">NBRC 103034</strain>
    </source>
</reference>
<reference evidence="2" key="2">
    <citation type="submission" date="2023-01" db="EMBL/GenBank/DDBJ databases">
        <title>Draft genome sequence of Pseudoalteromonas tetraodonis strain NBRC 103034.</title>
        <authorList>
            <person name="Sun Q."/>
            <person name="Mori K."/>
        </authorList>
    </citation>
    <scope>NUCLEOTIDE SEQUENCE</scope>
    <source>
        <strain evidence="2">NBRC 103034</strain>
    </source>
</reference>
<dbReference type="SUPFAM" id="SSF55144">
    <property type="entry name" value="LigT-like"/>
    <property type="match status" value="1"/>
</dbReference>
<comment type="caution">
    <text evidence="2">The sequence shown here is derived from an EMBL/GenBank/DDBJ whole genome shotgun (WGS) entry which is preliminary data.</text>
</comment>
<sequence>MQTKNLNEYTLMVKQHTTKAWPVSILTFLALLSASANSYAKSVSINVFAIPSSPIVELMATTSNELAKQQITTFYQQGLPVHATLYLTDYPQEAQNEIKQVVERIVKKHQPFEIKANGFSVSASNWAFIDLEKSYQLQRLADEVTLKLEPLRDHQAPVPSWVKHYPNKLVAFERYGSPNVFQNFQPHLTLLANEQNPALAAFNKVMQAEPPQAQGEIIGIGIGISDQFGQQKQIIAKYFFDTK</sequence>
<name>A0AA37W5A7_9GAMM</name>
<organism evidence="2 3">
    <name type="scientific">Pseudoalteromonas tetraodonis GFC</name>
    <dbReference type="NCBI Taxonomy" id="1315271"/>
    <lineage>
        <taxon>Bacteria</taxon>
        <taxon>Pseudomonadati</taxon>
        <taxon>Pseudomonadota</taxon>
        <taxon>Gammaproteobacteria</taxon>
        <taxon>Alteromonadales</taxon>
        <taxon>Pseudoalteromonadaceae</taxon>
        <taxon>Pseudoalteromonas</taxon>
    </lineage>
</organism>
<keyword evidence="3" id="KW-1185">Reference proteome</keyword>
<protein>
    <submittedName>
        <fullName evidence="2">Membrane protein</fullName>
    </submittedName>
</protein>
<feature type="signal peptide" evidence="1">
    <location>
        <begin position="1"/>
        <end position="40"/>
    </location>
</feature>